<keyword evidence="1" id="KW-0614">Plasmid</keyword>
<sequence length="37" mass="4209">MQLTDIKTVNIDLIRIMGSLITMYEGVQNSVSYNHLP</sequence>
<accession>A0A5P9CND3</accession>
<organism evidence="1 2">
    <name type="scientific">Vibrio aquimaris</name>
    <dbReference type="NCBI Taxonomy" id="2587862"/>
    <lineage>
        <taxon>Bacteria</taxon>
        <taxon>Pseudomonadati</taxon>
        <taxon>Pseudomonadota</taxon>
        <taxon>Gammaproteobacteria</taxon>
        <taxon>Vibrionales</taxon>
        <taxon>Vibrionaceae</taxon>
        <taxon>Vibrio</taxon>
    </lineage>
</organism>
<dbReference type="Proteomes" id="UP000326936">
    <property type="component" value="Plasmid pTHAF100_a"/>
</dbReference>
<dbReference type="AlphaFoldDB" id="A0A5P9CND3"/>
<gene>
    <name evidence="1" type="ORF">FIV01_15115</name>
</gene>
<dbReference type="KEGG" id="vaq:FIV01_15115"/>
<dbReference type="EMBL" id="CP045351">
    <property type="protein sequence ID" value="QFT27716.1"/>
    <property type="molecule type" value="Genomic_DNA"/>
</dbReference>
<proteinExistence type="predicted"/>
<protein>
    <submittedName>
        <fullName evidence="1">Uncharacterized protein</fullName>
    </submittedName>
</protein>
<reference evidence="1 2" key="1">
    <citation type="submission" date="2019-10" db="EMBL/GenBank/DDBJ databases">
        <title>Complete genome sequence of Vibrio sp. strain THAF100, isolated from non-filtered water from the water column of tank 6 of a marine aquarium containing stony-coral fragments. Water maintained at 26 degree C.</title>
        <authorList>
            <person name="Ruckert C."/>
            <person name="Franco A."/>
            <person name="Kalinowski J."/>
            <person name="Glaeser S."/>
        </authorList>
    </citation>
    <scope>NUCLEOTIDE SEQUENCE [LARGE SCALE GENOMIC DNA]</scope>
    <source>
        <strain evidence="1 2">THAF100</strain>
        <plasmid evidence="2">pthaf100_a</plasmid>
    </source>
</reference>
<evidence type="ECO:0000313" key="1">
    <source>
        <dbReference type="EMBL" id="QFT27716.1"/>
    </source>
</evidence>
<name>A0A5P9CND3_9VIBR</name>
<keyword evidence="2" id="KW-1185">Reference proteome</keyword>
<evidence type="ECO:0000313" key="2">
    <source>
        <dbReference type="Proteomes" id="UP000326936"/>
    </source>
</evidence>
<geneLocation type="plasmid" evidence="2">
    <name>pthaf100_a</name>
</geneLocation>